<feature type="signal peptide" evidence="5">
    <location>
        <begin position="1"/>
        <end position="20"/>
    </location>
</feature>
<dbReference type="AlphaFoldDB" id="A0A4Q8K6N5"/>
<evidence type="ECO:0000256" key="1">
    <source>
        <dbReference type="ARBA" id="ARBA00004613"/>
    </source>
</evidence>
<organism evidence="6">
    <name type="scientific">Heteropoda jugulans</name>
    <dbReference type="NCBI Taxonomy" id="1358901"/>
    <lineage>
        <taxon>Eukaryota</taxon>
        <taxon>Metazoa</taxon>
        <taxon>Ecdysozoa</taxon>
        <taxon>Arthropoda</taxon>
        <taxon>Chelicerata</taxon>
        <taxon>Arachnida</taxon>
        <taxon>Araneae</taxon>
        <taxon>Araneomorphae</taxon>
        <taxon>Entelegynae</taxon>
        <taxon>Dionycha</taxon>
        <taxon>Sparassidae</taxon>
        <taxon>Heteropoda</taxon>
    </lineage>
</organism>
<evidence type="ECO:0000256" key="2">
    <source>
        <dbReference type="ARBA" id="ARBA00022525"/>
    </source>
</evidence>
<proteinExistence type="predicted"/>
<keyword evidence="2" id="KW-0964">Secreted</keyword>
<keyword evidence="5" id="KW-0732">Signal</keyword>
<dbReference type="GO" id="GO:0005576">
    <property type="term" value="C:extracellular region"/>
    <property type="evidence" value="ECO:0007669"/>
    <property type="project" value="UniProtKB-SubCell"/>
</dbReference>
<feature type="chain" id="PRO_5020228870" evidence="5">
    <location>
        <begin position="21"/>
        <end position="87"/>
    </location>
</feature>
<protein>
    <submittedName>
        <fullName evidence="6">U24-Sparatoxin-Hju1an_2</fullName>
    </submittedName>
</protein>
<evidence type="ECO:0000256" key="3">
    <source>
        <dbReference type="ARBA" id="ARBA00022699"/>
    </source>
</evidence>
<accession>A0A4Q8K6N5</accession>
<sequence length="87" mass="9710">MKFAVVMTLLLVAFSAFALAEKSVEKAALDLIIARDDDCGWIFDSCEKHSDCCEASNWVCSKGLCKRSSGERLLLRQKDETPDYSTQ</sequence>
<reference evidence="6" key="2">
    <citation type="submission" date="2019-05" db="EMBL/GenBank/DDBJ databases">
        <title>Unravelling the molecular evolution of spider venoms.</title>
        <authorList>
            <person name="Pineda S."/>
        </authorList>
    </citation>
    <scope>NUCLEOTIDE SEQUENCE</scope>
</reference>
<evidence type="ECO:0000313" key="6">
    <source>
        <dbReference type="EMBL" id="SNX35070.1"/>
    </source>
</evidence>
<name>A0A4Q8K6N5_9ARAC</name>
<keyword evidence="3" id="KW-0800">Toxin</keyword>
<comment type="subcellular location">
    <subcellularLocation>
        <location evidence="1">Secreted</location>
    </subcellularLocation>
</comment>
<evidence type="ECO:0000256" key="5">
    <source>
        <dbReference type="SAM" id="SignalP"/>
    </source>
</evidence>
<keyword evidence="3" id="KW-0528">Neurotoxin</keyword>
<dbReference type="InterPro" id="IPR011696">
    <property type="entry name" value="Huwentoxin-1"/>
</dbReference>
<keyword evidence="4" id="KW-1015">Disulfide bond</keyword>
<evidence type="ECO:0000256" key="4">
    <source>
        <dbReference type="ARBA" id="ARBA00023157"/>
    </source>
</evidence>
<dbReference type="EMBL" id="HAHI01000240">
    <property type="protein sequence ID" value="SNX35070.1"/>
    <property type="molecule type" value="Transcribed_RNA"/>
</dbReference>
<reference evidence="6" key="1">
    <citation type="submission" date="2017-05" db="EMBL/GenBank/DDBJ databases">
        <authorList>
            <person name="QRISCLOUD D."/>
        </authorList>
    </citation>
    <scope>NUCLEOTIDE SEQUENCE</scope>
</reference>
<dbReference type="Pfam" id="PF07740">
    <property type="entry name" value="Toxin_12"/>
    <property type="match status" value="1"/>
</dbReference>
<dbReference type="GO" id="GO:0008200">
    <property type="term" value="F:ion channel inhibitor activity"/>
    <property type="evidence" value="ECO:0007669"/>
    <property type="project" value="InterPro"/>
</dbReference>